<dbReference type="Proteomes" id="UP000756132">
    <property type="component" value="Chromosome 6"/>
</dbReference>
<dbReference type="RefSeq" id="XP_047763445.1">
    <property type="nucleotide sequence ID" value="XM_047906330.1"/>
</dbReference>
<gene>
    <name evidence="4" type="ORF">CLAFUR5_07182</name>
</gene>
<evidence type="ECO:0000256" key="2">
    <source>
        <dbReference type="ARBA" id="ARBA00023043"/>
    </source>
</evidence>
<keyword evidence="1" id="KW-0677">Repeat</keyword>
<sequence>MALSTLSALEGDVVDISAIIDDIDEELEDTHDPLLDTLRVSDLQPVCTAATSLHGCSSLRAKLLAVEKGDVDLLKRLLEINNSIDESLVEAACISKDQACIVALLDSGLPINQPLNPDQYILWTAANDVTFARFLVGVGADVNCRTRYDMTALSAAIAYGSINVVRFLISQGPQHAGNYNNPGMRDEALPRNPSTRNLARPEAKLEPTDQEGPEQGTSKRGINNTSY</sequence>
<reference evidence="4" key="1">
    <citation type="submission" date="2021-12" db="EMBL/GenBank/DDBJ databases">
        <authorList>
            <person name="Zaccaron A."/>
            <person name="Stergiopoulos I."/>
        </authorList>
    </citation>
    <scope>NUCLEOTIDE SEQUENCE</scope>
    <source>
        <strain evidence="4">Race5_Kim</strain>
    </source>
</reference>
<dbReference type="InterPro" id="IPR002110">
    <property type="entry name" value="Ankyrin_rpt"/>
</dbReference>
<proteinExistence type="predicted"/>
<name>A0A9Q8PAT5_PASFU</name>
<feature type="compositionally biased region" description="Polar residues" evidence="3">
    <location>
        <begin position="215"/>
        <end position="227"/>
    </location>
</feature>
<dbReference type="Gene3D" id="1.25.40.20">
    <property type="entry name" value="Ankyrin repeat-containing domain"/>
    <property type="match status" value="1"/>
</dbReference>
<accession>A0A9Q8PAT5</accession>
<protein>
    <submittedName>
        <fullName evidence="4">Uncharacterized protein</fullName>
    </submittedName>
</protein>
<evidence type="ECO:0000256" key="3">
    <source>
        <dbReference type="SAM" id="MobiDB-lite"/>
    </source>
</evidence>
<keyword evidence="2" id="KW-0040">ANK repeat</keyword>
<dbReference type="AlphaFoldDB" id="A0A9Q8PAT5"/>
<dbReference type="PANTHER" id="PTHR24126">
    <property type="entry name" value="ANKYRIN REPEAT, PH AND SEC7 DOMAIN CONTAINING PROTEIN SECG-RELATED"/>
    <property type="match status" value="1"/>
</dbReference>
<dbReference type="OrthoDB" id="3641574at2759"/>
<dbReference type="KEGG" id="ffu:CLAFUR5_07182"/>
<keyword evidence="5" id="KW-1185">Reference proteome</keyword>
<organism evidence="4 5">
    <name type="scientific">Passalora fulva</name>
    <name type="common">Tomato leaf mold</name>
    <name type="synonym">Cladosporium fulvum</name>
    <dbReference type="NCBI Taxonomy" id="5499"/>
    <lineage>
        <taxon>Eukaryota</taxon>
        <taxon>Fungi</taxon>
        <taxon>Dikarya</taxon>
        <taxon>Ascomycota</taxon>
        <taxon>Pezizomycotina</taxon>
        <taxon>Dothideomycetes</taxon>
        <taxon>Dothideomycetidae</taxon>
        <taxon>Mycosphaerellales</taxon>
        <taxon>Mycosphaerellaceae</taxon>
        <taxon>Fulvia</taxon>
    </lineage>
</organism>
<dbReference type="Pfam" id="PF12796">
    <property type="entry name" value="Ank_2"/>
    <property type="match status" value="1"/>
</dbReference>
<dbReference type="InterPro" id="IPR036770">
    <property type="entry name" value="Ankyrin_rpt-contain_sf"/>
</dbReference>
<dbReference type="SUPFAM" id="SSF48403">
    <property type="entry name" value="Ankyrin repeat"/>
    <property type="match status" value="1"/>
</dbReference>
<evidence type="ECO:0000313" key="4">
    <source>
        <dbReference type="EMBL" id="UJO19079.1"/>
    </source>
</evidence>
<dbReference type="PANTHER" id="PTHR24126:SF14">
    <property type="entry name" value="ANK_REP_REGION DOMAIN-CONTAINING PROTEIN"/>
    <property type="match status" value="1"/>
</dbReference>
<reference evidence="4" key="2">
    <citation type="journal article" date="2022" name="Microb. Genom.">
        <title>A chromosome-scale genome assembly of the tomato pathogen Cladosporium fulvum reveals a compartmentalized genome architecture and the presence of a dispensable chromosome.</title>
        <authorList>
            <person name="Zaccaron A.Z."/>
            <person name="Chen L.H."/>
            <person name="Samaras A."/>
            <person name="Stergiopoulos I."/>
        </authorList>
    </citation>
    <scope>NUCLEOTIDE SEQUENCE</scope>
    <source>
        <strain evidence="4">Race5_Kim</strain>
    </source>
</reference>
<dbReference type="EMBL" id="CP090168">
    <property type="protein sequence ID" value="UJO19079.1"/>
    <property type="molecule type" value="Genomic_DNA"/>
</dbReference>
<dbReference type="SMART" id="SM00248">
    <property type="entry name" value="ANK"/>
    <property type="match status" value="3"/>
</dbReference>
<feature type="region of interest" description="Disordered" evidence="3">
    <location>
        <begin position="178"/>
        <end position="227"/>
    </location>
</feature>
<evidence type="ECO:0000313" key="5">
    <source>
        <dbReference type="Proteomes" id="UP000756132"/>
    </source>
</evidence>
<evidence type="ECO:0000256" key="1">
    <source>
        <dbReference type="ARBA" id="ARBA00022737"/>
    </source>
</evidence>
<dbReference type="GeneID" id="71987060"/>